<dbReference type="EMBL" id="FQZF01000018">
    <property type="protein sequence ID" value="SHJ70039.1"/>
    <property type="molecule type" value="Genomic_DNA"/>
</dbReference>
<evidence type="ECO:0000313" key="2">
    <source>
        <dbReference type="Proteomes" id="UP000184387"/>
    </source>
</evidence>
<name>A0A1M6LFQ9_9PROT</name>
<dbReference type="Proteomes" id="UP000184387">
    <property type="component" value="Unassembled WGS sequence"/>
</dbReference>
<protein>
    <submittedName>
        <fullName evidence="1">Uncharacterized protein</fullName>
    </submittedName>
</protein>
<evidence type="ECO:0000313" key="1">
    <source>
        <dbReference type="EMBL" id="SHJ70039.1"/>
    </source>
</evidence>
<gene>
    <name evidence="1" type="ORF">SAMN02745194_03160</name>
</gene>
<reference evidence="1 2" key="1">
    <citation type="submission" date="2016-11" db="EMBL/GenBank/DDBJ databases">
        <authorList>
            <person name="Jaros S."/>
            <person name="Januszkiewicz K."/>
            <person name="Wedrychowicz H."/>
        </authorList>
    </citation>
    <scope>NUCLEOTIDE SEQUENCE [LARGE SCALE GENOMIC DNA]</scope>
    <source>
        <strain evidence="1 2">DSM 14916</strain>
    </source>
</reference>
<accession>A0A1M6LFQ9</accession>
<organism evidence="1 2">
    <name type="scientific">Muricoccus roseus</name>
    <dbReference type="NCBI Taxonomy" id="198092"/>
    <lineage>
        <taxon>Bacteria</taxon>
        <taxon>Pseudomonadati</taxon>
        <taxon>Pseudomonadota</taxon>
        <taxon>Alphaproteobacteria</taxon>
        <taxon>Acetobacterales</taxon>
        <taxon>Roseomonadaceae</taxon>
        <taxon>Muricoccus</taxon>
    </lineage>
</organism>
<sequence>MAPLLPLSPPAGIFSRPRPGDMALRPTCHDCRHAAEHLRCAVAPQFPVPQPAKQTCSRGTWRVPSSNEDCPVCKGAGWLVVPGPAPQDYEECDLCFNPEGRPSP</sequence>
<dbReference type="STRING" id="198092.SAMN02745194_03160"/>
<dbReference type="AlphaFoldDB" id="A0A1M6LFQ9"/>
<keyword evidence="2" id="KW-1185">Reference proteome</keyword>
<proteinExistence type="predicted"/>